<gene>
    <name evidence="6" type="ORF">F9817_19740</name>
</gene>
<feature type="transmembrane region" description="Helical" evidence="4">
    <location>
        <begin position="9"/>
        <end position="29"/>
    </location>
</feature>
<sequence length="340" mass="37843">MTRRQVIKLGWLIGLLVIIIAVVTIRRLGAPIGNNKPVQSQPIKIGVSQTPLSSPLIVAKSLGLFKLQGLNVELVPCNGGVACVNDLFNHHVEYATASESVVMFRSFHRDDFAIVTSFVSSDNDVKLLAFAHNGAEHISDLVGKKIGVIKASASEFYLDSVLIASGLNTDEVTKIYYPPERLDQALINHSVDAISVWEPWGYKIKMGVDKEVTNLGLAGIYDLSFNLIAMKDDTKHRQAQDLAILEALRAANLWIDQHPDKAQQVIASKLGLEQRQLDWSWQDYSFRLSLGNSILTNLELQARWAMDNKLVSGMMPDYRNFLDSHALKQLIRLEQGEVVK</sequence>
<organism evidence="6 7">
    <name type="scientific">Vibrio eleionomae</name>
    <dbReference type="NCBI Taxonomy" id="2653505"/>
    <lineage>
        <taxon>Bacteria</taxon>
        <taxon>Pseudomonadati</taxon>
        <taxon>Pseudomonadota</taxon>
        <taxon>Gammaproteobacteria</taxon>
        <taxon>Vibrionales</taxon>
        <taxon>Vibrionaceae</taxon>
        <taxon>Vibrio</taxon>
    </lineage>
</organism>
<protein>
    <submittedName>
        <fullName evidence="6">ABC transporter substrate-binding protein</fullName>
    </submittedName>
</protein>
<dbReference type="GO" id="GO:0042597">
    <property type="term" value="C:periplasmic space"/>
    <property type="evidence" value="ECO:0007669"/>
    <property type="project" value="UniProtKB-SubCell"/>
</dbReference>
<proteinExistence type="inferred from homology"/>
<dbReference type="AlphaFoldDB" id="A0A7X4LPE3"/>
<comment type="caution">
    <text evidence="6">The sequence shown here is derived from an EMBL/GenBank/DDBJ whole genome shotgun (WGS) entry which is preliminary data.</text>
</comment>
<name>A0A7X4LPE3_9VIBR</name>
<dbReference type="RefSeq" id="WP_161157894.1">
    <property type="nucleotide sequence ID" value="NZ_WEKT01000055.1"/>
</dbReference>
<keyword evidence="4" id="KW-1133">Transmembrane helix</keyword>
<dbReference type="EMBL" id="WEKT01000055">
    <property type="protein sequence ID" value="MZI95412.1"/>
    <property type="molecule type" value="Genomic_DNA"/>
</dbReference>
<keyword evidence="7" id="KW-1185">Reference proteome</keyword>
<dbReference type="PANTHER" id="PTHR30024:SF47">
    <property type="entry name" value="TAURINE-BINDING PERIPLASMIC PROTEIN"/>
    <property type="match status" value="1"/>
</dbReference>
<comment type="similarity">
    <text evidence="2">Belongs to the bacterial solute-binding protein SsuA/TauA family.</text>
</comment>
<keyword evidence="3" id="KW-0732">Signal</keyword>
<dbReference type="InterPro" id="IPR015168">
    <property type="entry name" value="SsuA/THI5"/>
</dbReference>
<evidence type="ECO:0000256" key="1">
    <source>
        <dbReference type="ARBA" id="ARBA00004418"/>
    </source>
</evidence>
<reference evidence="6 7" key="1">
    <citation type="submission" date="2019-10" db="EMBL/GenBank/DDBJ databases">
        <title>Vibrio sp. nov. isolated from a shrimp pond.</title>
        <authorList>
            <person name="Gomez-Gil B."/>
            <person name="Enciso-Ibarra J."/>
            <person name="Enciso-Ibarra K."/>
            <person name="Bolan-Mejia C."/>
        </authorList>
    </citation>
    <scope>NUCLEOTIDE SEQUENCE [LARGE SCALE GENOMIC DNA]</scope>
    <source>
        <strain evidence="6 7">CAIM 722</strain>
    </source>
</reference>
<evidence type="ECO:0000256" key="2">
    <source>
        <dbReference type="ARBA" id="ARBA00010742"/>
    </source>
</evidence>
<dbReference type="SUPFAM" id="SSF53850">
    <property type="entry name" value="Periplasmic binding protein-like II"/>
    <property type="match status" value="1"/>
</dbReference>
<evidence type="ECO:0000313" key="7">
    <source>
        <dbReference type="Proteomes" id="UP000462621"/>
    </source>
</evidence>
<dbReference type="PANTHER" id="PTHR30024">
    <property type="entry name" value="ALIPHATIC SULFONATES-BINDING PROTEIN-RELATED"/>
    <property type="match status" value="1"/>
</dbReference>
<dbReference type="GO" id="GO:0042918">
    <property type="term" value="P:alkanesulfonate transmembrane transport"/>
    <property type="evidence" value="ECO:0007669"/>
    <property type="project" value="TreeGrafter"/>
</dbReference>
<accession>A0A7X4LPE3</accession>
<dbReference type="Gene3D" id="3.40.190.10">
    <property type="entry name" value="Periplasmic binding protein-like II"/>
    <property type="match status" value="2"/>
</dbReference>
<comment type="subcellular location">
    <subcellularLocation>
        <location evidence="1">Periplasm</location>
    </subcellularLocation>
</comment>
<evidence type="ECO:0000256" key="4">
    <source>
        <dbReference type="SAM" id="Phobius"/>
    </source>
</evidence>
<dbReference type="Pfam" id="PF09084">
    <property type="entry name" value="NMT1"/>
    <property type="match status" value="1"/>
</dbReference>
<evidence type="ECO:0000259" key="5">
    <source>
        <dbReference type="Pfam" id="PF09084"/>
    </source>
</evidence>
<evidence type="ECO:0000313" key="6">
    <source>
        <dbReference type="EMBL" id="MZI95412.1"/>
    </source>
</evidence>
<evidence type="ECO:0000256" key="3">
    <source>
        <dbReference type="ARBA" id="ARBA00022729"/>
    </source>
</evidence>
<keyword evidence="4" id="KW-0472">Membrane</keyword>
<dbReference type="Proteomes" id="UP000462621">
    <property type="component" value="Unassembled WGS sequence"/>
</dbReference>
<feature type="domain" description="SsuA/THI5-like" evidence="5">
    <location>
        <begin position="53"/>
        <end position="262"/>
    </location>
</feature>
<keyword evidence="4" id="KW-0812">Transmembrane</keyword>